<comment type="caution">
    <text evidence="2">The sequence shown here is derived from an EMBL/GenBank/DDBJ whole genome shotgun (WGS) entry which is preliminary data.</text>
</comment>
<reference evidence="2" key="1">
    <citation type="journal article" date="2020" name="Microb. Genom.">
        <title>Genetic diversity of clinical and environmental Mucorales isolates obtained from an investigation of mucormycosis cases among solid organ transplant recipients.</title>
        <authorList>
            <person name="Nguyen M.H."/>
            <person name="Kaul D."/>
            <person name="Muto C."/>
            <person name="Cheng S.J."/>
            <person name="Richter R.A."/>
            <person name="Bruno V.M."/>
            <person name="Liu G."/>
            <person name="Beyhan S."/>
            <person name="Sundermann A.J."/>
            <person name="Mounaud S."/>
            <person name="Pasculle A.W."/>
            <person name="Nierman W.C."/>
            <person name="Driscoll E."/>
            <person name="Cumbie R."/>
            <person name="Clancy C.J."/>
            <person name="Dupont C.L."/>
        </authorList>
    </citation>
    <scope>NUCLEOTIDE SEQUENCE</scope>
    <source>
        <strain evidence="2">GL16</strain>
    </source>
</reference>
<dbReference type="AlphaFoldDB" id="A0A9P6Y556"/>
<dbReference type="Proteomes" id="UP000717996">
    <property type="component" value="Unassembled WGS sequence"/>
</dbReference>
<evidence type="ECO:0000256" key="1">
    <source>
        <dbReference type="SAM" id="MobiDB-lite"/>
    </source>
</evidence>
<feature type="region of interest" description="Disordered" evidence="1">
    <location>
        <begin position="61"/>
        <end position="94"/>
    </location>
</feature>
<proteinExistence type="predicted"/>
<sequence length="229" mass="26127">MTVLRKIWYSSGSGDKYWEEIDSRYLDKTELAAAKAEINRLQQQNASLLERLAQAPSTTVPKRVPIATVPRPPASPSSLQLKPLIKRPSPPELESTPLQKAFKSKYAPPLPSQTAAASTFNIHYPDRHLIALLFHNDYEAEVRSQLEKFEIPIHDDYDHMDPNNPRNPYYDDFDQDEKECAARSAFTQRVIRAIRRLKGPVQRAVTRFFVDKGIIASVVLNELFPVKQT</sequence>
<accession>A0A9P6Y556</accession>
<organism evidence="2 3">
    <name type="scientific">Rhizopus oryzae</name>
    <name type="common">Mucormycosis agent</name>
    <name type="synonym">Rhizopus arrhizus var. delemar</name>
    <dbReference type="NCBI Taxonomy" id="64495"/>
    <lineage>
        <taxon>Eukaryota</taxon>
        <taxon>Fungi</taxon>
        <taxon>Fungi incertae sedis</taxon>
        <taxon>Mucoromycota</taxon>
        <taxon>Mucoromycotina</taxon>
        <taxon>Mucoromycetes</taxon>
        <taxon>Mucorales</taxon>
        <taxon>Mucorineae</taxon>
        <taxon>Rhizopodaceae</taxon>
        <taxon>Rhizopus</taxon>
    </lineage>
</organism>
<gene>
    <name evidence="2" type="ORF">G6F51_008980</name>
</gene>
<evidence type="ECO:0000313" key="2">
    <source>
        <dbReference type="EMBL" id="KAG1539692.1"/>
    </source>
</evidence>
<evidence type="ECO:0000313" key="3">
    <source>
        <dbReference type="Proteomes" id="UP000717996"/>
    </source>
</evidence>
<name>A0A9P6Y556_RHIOR</name>
<dbReference type="EMBL" id="JAANIT010001565">
    <property type="protein sequence ID" value="KAG1539692.1"/>
    <property type="molecule type" value="Genomic_DNA"/>
</dbReference>
<dbReference type="OrthoDB" id="2206543at2759"/>
<protein>
    <submittedName>
        <fullName evidence="2">Uncharacterized protein</fullName>
    </submittedName>
</protein>